<sequence length="83" mass="8945">MLPAHRVSPLIHHIQRAIVLNTLPPLPNGIDADDPNDAFRLARSLAGKADYLVTGERRAGLLQRSSVGRTHIVTPATFCAAVL</sequence>
<dbReference type="Proteomes" id="UP000335538">
    <property type="component" value="Unassembled WGS sequence"/>
</dbReference>
<accession>A0A5E5BJ15</accession>
<evidence type="ECO:0000313" key="2">
    <source>
        <dbReference type="Proteomes" id="UP000335538"/>
    </source>
</evidence>
<proteinExistence type="predicted"/>
<evidence type="ECO:0000313" key="1">
    <source>
        <dbReference type="EMBL" id="VVE85704.1"/>
    </source>
</evidence>
<reference evidence="1 2" key="1">
    <citation type="submission" date="2019-08" db="EMBL/GenBank/DDBJ databases">
        <authorList>
            <person name="Peeters C."/>
        </authorList>
    </citation>
    <scope>NUCLEOTIDE SEQUENCE [LARGE SCALE GENOMIC DNA]</scope>
    <source>
        <strain evidence="1 2">LMG 31121</strain>
    </source>
</reference>
<gene>
    <name evidence="1" type="ORF">PSP31121_05367</name>
</gene>
<dbReference type="AlphaFoldDB" id="A0A5E5BJ15"/>
<name>A0A5E5BJ15_9BURK</name>
<dbReference type="EMBL" id="CABPSR010000032">
    <property type="protein sequence ID" value="VVE85704.1"/>
    <property type="molecule type" value="Genomic_DNA"/>
</dbReference>
<organism evidence="1 2">
    <name type="scientific">Pandoraea sputorum</name>
    <dbReference type="NCBI Taxonomy" id="93222"/>
    <lineage>
        <taxon>Bacteria</taxon>
        <taxon>Pseudomonadati</taxon>
        <taxon>Pseudomonadota</taxon>
        <taxon>Betaproteobacteria</taxon>
        <taxon>Burkholderiales</taxon>
        <taxon>Burkholderiaceae</taxon>
        <taxon>Pandoraea</taxon>
    </lineage>
</organism>
<protein>
    <submittedName>
        <fullName evidence="1">Uncharacterized protein</fullName>
    </submittedName>
</protein>